<evidence type="ECO:0000313" key="2">
    <source>
        <dbReference type="Proteomes" id="UP000283374"/>
    </source>
</evidence>
<organism evidence="1 2">
    <name type="scientific">Cellulomonas rhizosphaerae</name>
    <dbReference type="NCBI Taxonomy" id="2293719"/>
    <lineage>
        <taxon>Bacteria</taxon>
        <taxon>Bacillati</taxon>
        <taxon>Actinomycetota</taxon>
        <taxon>Actinomycetes</taxon>
        <taxon>Micrococcales</taxon>
        <taxon>Cellulomonadaceae</taxon>
        <taxon>Cellulomonas</taxon>
    </lineage>
</organism>
<evidence type="ECO:0008006" key="3">
    <source>
        <dbReference type="Google" id="ProtNLM"/>
    </source>
</evidence>
<dbReference type="PANTHER" id="PTHR32011">
    <property type="entry name" value="OS08G0472400 PROTEIN"/>
    <property type="match status" value="1"/>
</dbReference>
<dbReference type="AlphaFoldDB" id="A0A413RR96"/>
<dbReference type="Proteomes" id="UP000283374">
    <property type="component" value="Unassembled WGS sequence"/>
</dbReference>
<proteinExistence type="predicted"/>
<dbReference type="OrthoDB" id="264195at2"/>
<gene>
    <name evidence="1" type="ORF">D1825_01125</name>
</gene>
<accession>A0A413RR96</accession>
<evidence type="ECO:0000313" key="1">
    <source>
        <dbReference type="EMBL" id="RHA44458.1"/>
    </source>
</evidence>
<reference evidence="1 2" key="1">
    <citation type="submission" date="2018-08" db="EMBL/GenBank/DDBJ databases">
        <title>Cellulomonas rhizosphaerae sp. nov., a novel actinomycete isolated from soil.</title>
        <authorList>
            <person name="Tian Y."/>
        </authorList>
    </citation>
    <scope>NUCLEOTIDE SEQUENCE [LARGE SCALE GENOMIC DNA]</scope>
    <source>
        <strain evidence="1 2">NEAU-TCZ24</strain>
    </source>
</reference>
<protein>
    <recommendedName>
        <fullName evidence="3">SMI1/KNR4 family protein</fullName>
    </recommendedName>
</protein>
<comment type="caution">
    <text evidence="1">The sequence shown here is derived from an EMBL/GenBank/DDBJ whole genome shotgun (WGS) entry which is preliminary data.</text>
</comment>
<keyword evidence="2" id="KW-1185">Reference proteome</keyword>
<dbReference type="EMBL" id="QWKP01000069">
    <property type="protein sequence ID" value="RHA44458.1"/>
    <property type="molecule type" value="Genomic_DNA"/>
</dbReference>
<name>A0A413RR96_9CELL</name>
<dbReference type="RefSeq" id="WP_118765681.1">
    <property type="nucleotide sequence ID" value="NZ_QWKP01000069.1"/>
</dbReference>
<sequence length="216" mass="24159">MTLRRRRPGEQIRVPRSAWEVAEEAHELLTYAGEQIGPGLTADEREAVEERLGFRFAPVHRAFLALGLPRGPQWPTWRSGSARVLRARLRLPVDGVVADVLEHDFWPARWGQRPADLSEREAVARGRLDAVPVLVPLFGQRYLPAADPLPTLPVLSVHRTEVLVAGRDLVEFVDREFSVGGATRRDPDDVASRVPFWTELAEVVEASRLGRGIMSP</sequence>
<dbReference type="PANTHER" id="PTHR32011:SF2">
    <property type="entry name" value="OS08G0472400 PROTEIN"/>
    <property type="match status" value="1"/>
</dbReference>